<evidence type="ECO:0000256" key="6">
    <source>
        <dbReference type="ARBA" id="ARBA00022989"/>
    </source>
</evidence>
<evidence type="ECO:0000256" key="8">
    <source>
        <dbReference type="ARBA" id="ARBA00023128"/>
    </source>
</evidence>
<evidence type="ECO:0000256" key="2">
    <source>
        <dbReference type="ARBA" id="ARBA00008135"/>
    </source>
</evidence>
<comment type="pathway">
    <text evidence="10">Energy metabolism; oxidative phosphorylation.</text>
</comment>
<evidence type="ECO:0000256" key="1">
    <source>
        <dbReference type="ARBA" id="ARBA00004434"/>
    </source>
</evidence>
<comment type="function">
    <text evidence="10">Component of the cytochrome c oxidase, the last enzyme in the mitochondrial electron transport chain which drives oxidative phosphorylation.</text>
</comment>
<comment type="similarity">
    <text evidence="2 10">Belongs to the cytochrome c oxidase IV family.</text>
</comment>
<keyword evidence="9" id="KW-0472">Membrane</keyword>
<keyword evidence="4 10" id="KW-0999">Mitochondrion inner membrane</keyword>
<evidence type="ECO:0000256" key="3">
    <source>
        <dbReference type="ARBA" id="ARBA00022692"/>
    </source>
</evidence>
<reference evidence="12" key="1">
    <citation type="submission" date="2025-08" db="UniProtKB">
        <authorList>
            <consortium name="RefSeq"/>
        </authorList>
    </citation>
    <scope>IDENTIFICATION</scope>
</reference>
<evidence type="ECO:0000256" key="4">
    <source>
        <dbReference type="ARBA" id="ARBA00022792"/>
    </source>
</evidence>
<sequence length="182" mass="20873">MAQSLLRLGSRRALLTSRAVQLTPVAGYHAREKVGNRDIVGFGHNGEPTYEDRPDYPCPAVRFHENSADVLTMREREKGGWKELSLDDKRAIYRASFCQTFSEMQARNTGEWKSVAAGTLLGITLALWLTIWMKKFVYEEMPTSATSDVWKEKSLKRVIDQQQGIIEGLASNWDYEKKQWKE</sequence>
<accession>A0ABM1F5X1</accession>
<evidence type="ECO:0000256" key="5">
    <source>
        <dbReference type="ARBA" id="ARBA00022946"/>
    </source>
</evidence>
<dbReference type="GeneID" id="106819766"/>
<dbReference type="PRINTS" id="PR01873">
    <property type="entry name" value="CYTCOXIDASE4"/>
</dbReference>
<organism evidence="11 12">
    <name type="scientific">Priapulus caudatus</name>
    <name type="common">Priapulid worm</name>
    <dbReference type="NCBI Taxonomy" id="37621"/>
    <lineage>
        <taxon>Eukaryota</taxon>
        <taxon>Metazoa</taxon>
        <taxon>Ecdysozoa</taxon>
        <taxon>Scalidophora</taxon>
        <taxon>Priapulida</taxon>
        <taxon>Priapulimorpha</taxon>
        <taxon>Priapulimorphida</taxon>
        <taxon>Priapulidae</taxon>
        <taxon>Priapulus</taxon>
    </lineage>
</organism>
<keyword evidence="3" id="KW-0812">Transmembrane</keyword>
<keyword evidence="7" id="KW-0560">Oxidoreductase</keyword>
<dbReference type="PANTHER" id="PTHR10707">
    <property type="entry name" value="CYTOCHROME C OXIDASE SUBUNIT IV"/>
    <property type="match status" value="1"/>
</dbReference>
<dbReference type="SUPFAM" id="SSF81406">
    <property type="entry name" value="Mitochondrial cytochrome c oxidase subunit IV"/>
    <property type="match status" value="1"/>
</dbReference>
<evidence type="ECO:0000256" key="7">
    <source>
        <dbReference type="ARBA" id="ARBA00023002"/>
    </source>
</evidence>
<name>A0ABM1F5X1_PRICU</name>
<dbReference type="InterPro" id="IPR036639">
    <property type="entry name" value="Cyt_c_oxidase_su4_sf"/>
</dbReference>
<evidence type="ECO:0000313" key="11">
    <source>
        <dbReference type="Proteomes" id="UP000695022"/>
    </source>
</evidence>
<keyword evidence="8 10" id="KW-0496">Mitochondrion</keyword>
<dbReference type="CDD" id="cd00922">
    <property type="entry name" value="Cyt_c_Oxidase_IV"/>
    <property type="match status" value="1"/>
</dbReference>
<comment type="subcellular location">
    <subcellularLocation>
        <location evidence="1 10">Mitochondrion inner membrane</location>
        <topology evidence="1 10">Single-pass membrane protein</topology>
    </subcellularLocation>
</comment>
<keyword evidence="5" id="KW-0809">Transit peptide</keyword>
<dbReference type="RefSeq" id="XP_014679842.1">
    <property type="nucleotide sequence ID" value="XM_014824356.1"/>
</dbReference>
<keyword evidence="11" id="KW-1185">Reference proteome</keyword>
<dbReference type="InterPro" id="IPR013288">
    <property type="entry name" value="Cyt_c_oxidase_su4"/>
</dbReference>
<dbReference type="Gene3D" id="1.10.442.10">
    <property type="entry name" value="Cytochrome c oxidase subunit IV"/>
    <property type="match status" value="1"/>
</dbReference>
<protein>
    <recommendedName>
        <fullName evidence="10">Cytochrome c oxidase subunit 4</fullName>
    </recommendedName>
</protein>
<gene>
    <name evidence="12" type="primary">LOC106819766</name>
</gene>
<dbReference type="Proteomes" id="UP000695022">
    <property type="component" value="Unplaced"/>
</dbReference>
<evidence type="ECO:0000256" key="10">
    <source>
        <dbReference type="RuleBase" id="RU367145"/>
    </source>
</evidence>
<dbReference type="Pfam" id="PF02936">
    <property type="entry name" value="COX4"/>
    <property type="match status" value="1"/>
</dbReference>
<dbReference type="PANTHER" id="PTHR10707:SF10">
    <property type="entry name" value="CYTOCHROME C OXIDASE SUBUNIT 4"/>
    <property type="match status" value="1"/>
</dbReference>
<dbReference type="InterPro" id="IPR004203">
    <property type="entry name" value="Cyt_c_oxidase_su4_fam"/>
</dbReference>
<comment type="subunit">
    <text evidence="10">Component of the cytochrome c oxidase (complex IV, CIV), a multisubunit enzyme composed of 14 subunits.</text>
</comment>
<evidence type="ECO:0000256" key="9">
    <source>
        <dbReference type="ARBA" id="ARBA00023136"/>
    </source>
</evidence>
<keyword evidence="6" id="KW-1133">Transmembrane helix</keyword>
<evidence type="ECO:0000313" key="12">
    <source>
        <dbReference type="RefSeq" id="XP_014679842.1"/>
    </source>
</evidence>
<proteinExistence type="inferred from homology"/>